<comment type="caution">
    <text evidence="3">The sequence shown here is derived from an EMBL/GenBank/DDBJ whole genome shotgun (WGS) entry which is preliminary data.</text>
</comment>
<dbReference type="PANTHER" id="PTHR45982:SF1">
    <property type="entry name" value="REGULATOR OF CHROMOSOME CONDENSATION"/>
    <property type="match status" value="1"/>
</dbReference>
<dbReference type="EMBL" id="BDIP01000185">
    <property type="protein sequence ID" value="GIQ80519.1"/>
    <property type="molecule type" value="Genomic_DNA"/>
</dbReference>
<dbReference type="InterPro" id="IPR051553">
    <property type="entry name" value="Ran_GTPase-activating"/>
</dbReference>
<organism evidence="3 4">
    <name type="scientific">Kipferlia bialata</name>
    <dbReference type="NCBI Taxonomy" id="797122"/>
    <lineage>
        <taxon>Eukaryota</taxon>
        <taxon>Metamonada</taxon>
        <taxon>Carpediemonas-like organisms</taxon>
        <taxon>Kipferlia</taxon>
    </lineage>
</organism>
<dbReference type="InterPro" id="IPR009091">
    <property type="entry name" value="RCC1/BLIP-II"/>
</dbReference>
<feature type="compositionally biased region" description="Basic and acidic residues" evidence="2">
    <location>
        <begin position="175"/>
        <end position="189"/>
    </location>
</feature>
<evidence type="ECO:0000313" key="3">
    <source>
        <dbReference type="EMBL" id="GIQ80519.1"/>
    </source>
</evidence>
<proteinExistence type="predicted"/>
<evidence type="ECO:0000256" key="2">
    <source>
        <dbReference type="SAM" id="MobiDB-lite"/>
    </source>
</evidence>
<protein>
    <recommendedName>
        <fullName evidence="5">Regulator of chromosome condensation 1/beta-lactamase-inhibitor protein II</fullName>
    </recommendedName>
</protein>
<evidence type="ECO:0000256" key="1">
    <source>
        <dbReference type="PROSITE-ProRule" id="PRU00235"/>
    </source>
</evidence>
<name>A0A9K3GE24_9EUKA</name>
<accession>A0A9K3GE24</accession>
<feature type="compositionally biased region" description="Basic and acidic residues" evidence="2">
    <location>
        <begin position="530"/>
        <end position="546"/>
    </location>
</feature>
<evidence type="ECO:0000313" key="4">
    <source>
        <dbReference type="Proteomes" id="UP000265618"/>
    </source>
</evidence>
<dbReference type="GO" id="GO:0005737">
    <property type="term" value="C:cytoplasm"/>
    <property type="evidence" value="ECO:0007669"/>
    <property type="project" value="TreeGrafter"/>
</dbReference>
<sequence>MYYSDPRREGYGMGMESMTRLDQLSHVISSTLAATPDTVSLGDGFGVLVVGGCLLSFGTNVATALGLPGIEAALVPLRVKGISGVVERAACGRHYTIVVNSDKQVYGFGLNYGQMGMDPSCPVPRSHAEDVHSDYMQRYMYPKAQTIHRPEAPADPKDSYCIHRPMRLRGLEQGVRPEPREGAEGEGGRRSVSATHHPDYVSPSKQTSTPVHVEGIACGQRFVCTLLSTGAVCMHGHIPIQGMSSLSIPTGVTLPLPCGASLVKAGARHAVVVAGTTGEIYAVGDNSKGQLGLVHTKMVPMSEACMEAVPVSLNRAKIVYVACGYDHTIIVDSRGCCYAFGSNDHGQCGPNARGKAVSGPVSCGVSVAAVAAGAYYSCVFTKKGDSFVFGLFNGTHYPTPTSLGLVVPHNGGLTGGTDAIAVIGRATSGVDLGVSAVGGPRDSVGGRSSVVGLASTFVSARFAGSGESGMTGEDTSDVDSERDTPSLNVSRPRPTRLQRDVDMSWLTGCSESDTFHSDDDVGVEGSMGSEHMEGSETARSDMSDVTPHMDMDIGIDMGMGMEEVCLSESESDGSDLCPPVPASPLAPASPAVPSSLRGLFTDSLQDHADSPYAASFGSPMGASYGMGSMSMGHGVGIPSFDAGVHEAVGMDVFGVAPDDNRARAEWQRQRERDMRDEYDGAEDGDSCGSLRHRRQTSTGAHSLERQPSQGGMHQYPDHQSQGALSIGSLNSMPPSAMGQGGAGGGDVDMASLGSTALVDRLFHRGQASASRHTGETISKAESDRLQAGMATRIQEAETDASIRRESQERMHQLRMEEERERLRLARVERDGRVCVLDQMYRAEAASARLHLDRQDRLTRHRESEAALTRLMAAPTKARQTQRAQSAHPPIPSAAYRWIQAERYLLLQHIEQLKTQCDKVEIAHMNTVRDATQAVVGKLERQIEHTQQCVAEYTLRERCANEAVSSREEANRKLHTTLGVMIGFGDDNVRDQQVALFEACAMESATSKAPTDTHLDETSGLRQAIGGVLDVYTAQRDGINAVRQELDALLQEKIALTARIQEQAGGLG</sequence>
<feature type="region of interest" description="Disordered" evidence="2">
    <location>
        <begin position="464"/>
        <end position="494"/>
    </location>
</feature>
<dbReference type="InterPro" id="IPR000408">
    <property type="entry name" value="Reg_chr_condens"/>
</dbReference>
<dbReference type="GO" id="GO:0005085">
    <property type="term" value="F:guanyl-nucleotide exchange factor activity"/>
    <property type="evidence" value="ECO:0007669"/>
    <property type="project" value="TreeGrafter"/>
</dbReference>
<gene>
    <name evidence="3" type="ORF">KIPB_001330</name>
</gene>
<dbReference type="Proteomes" id="UP000265618">
    <property type="component" value="Unassembled WGS sequence"/>
</dbReference>
<dbReference type="Gene3D" id="2.130.10.30">
    <property type="entry name" value="Regulator of chromosome condensation 1/beta-lactamase-inhibitor protein II"/>
    <property type="match status" value="2"/>
</dbReference>
<evidence type="ECO:0008006" key="5">
    <source>
        <dbReference type="Google" id="ProtNLM"/>
    </source>
</evidence>
<feature type="repeat" description="RCC1" evidence="1">
    <location>
        <begin position="278"/>
        <end position="334"/>
    </location>
</feature>
<dbReference type="OrthoDB" id="5370059at2759"/>
<reference evidence="3 4" key="1">
    <citation type="journal article" date="2018" name="PLoS ONE">
        <title>The draft genome of Kipferlia bialata reveals reductive genome evolution in fornicate parasites.</title>
        <authorList>
            <person name="Tanifuji G."/>
            <person name="Takabayashi S."/>
            <person name="Kume K."/>
            <person name="Takagi M."/>
            <person name="Nakayama T."/>
            <person name="Kamikawa R."/>
            <person name="Inagaki Y."/>
            <person name="Hashimoto T."/>
        </authorList>
    </citation>
    <scope>NUCLEOTIDE SEQUENCE [LARGE SCALE GENOMIC DNA]</scope>
    <source>
        <strain evidence="3">NY0173</strain>
    </source>
</reference>
<dbReference type="SUPFAM" id="SSF50985">
    <property type="entry name" value="RCC1/BLIP-II"/>
    <property type="match status" value="1"/>
</dbReference>
<feature type="repeat" description="RCC1" evidence="1">
    <location>
        <begin position="52"/>
        <end position="102"/>
    </location>
</feature>
<feature type="repeat" description="RCC1" evidence="1">
    <location>
        <begin position="335"/>
        <end position="383"/>
    </location>
</feature>
<feature type="region of interest" description="Disordered" evidence="2">
    <location>
        <begin position="510"/>
        <end position="546"/>
    </location>
</feature>
<feature type="region of interest" description="Disordered" evidence="2">
    <location>
        <begin position="171"/>
        <end position="208"/>
    </location>
</feature>
<dbReference type="PANTHER" id="PTHR45982">
    <property type="entry name" value="REGULATOR OF CHROMOSOME CONDENSATION"/>
    <property type="match status" value="1"/>
</dbReference>
<dbReference type="PROSITE" id="PS50012">
    <property type="entry name" value="RCC1_3"/>
    <property type="match status" value="3"/>
</dbReference>
<keyword evidence="4" id="KW-1185">Reference proteome</keyword>
<dbReference type="Pfam" id="PF13540">
    <property type="entry name" value="RCC1_2"/>
    <property type="match status" value="1"/>
</dbReference>
<feature type="region of interest" description="Disordered" evidence="2">
    <location>
        <begin position="662"/>
        <end position="748"/>
    </location>
</feature>
<feature type="compositionally biased region" description="Basic and acidic residues" evidence="2">
    <location>
        <begin position="662"/>
        <end position="678"/>
    </location>
</feature>
<feature type="compositionally biased region" description="Polar residues" evidence="2">
    <location>
        <begin position="696"/>
        <end position="733"/>
    </location>
</feature>
<dbReference type="AlphaFoldDB" id="A0A9K3GE24"/>